<feature type="transmembrane region" description="Helical" evidence="2">
    <location>
        <begin position="555"/>
        <end position="577"/>
    </location>
</feature>
<organism evidence="4 5">
    <name type="scientific">Entamoeba invadens IP1</name>
    <dbReference type="NCBI Taxonomy" id="370355"/>
    <lineage>
        <taxon>Eukaryota</taxon>
        <taxon>Amoebozoa</taxon>
        <taxon>Evosea</taxon>
        <taxon>Archamoebae</taxon>
        <taxon>Mastigamoebida</taxon>
        <taxon>Entamoebidae</taxon>
        <taxon>Entamoeba</taxon>
    </lineage>
</organism>
<keyword evidence="2" id="KW-1133">Transmembrane helix</keyword>
<dbReference type="InterPro" id="IPR040283">
    <property type="entry name" value="DDB_G0292058-like"/>
</dbReference>
<keyword evidence="2" id="KW-0812">Transmembrane</keyword>
<reference evidence="4 5" key="1">
    <citation type="submission" date="2012-10" db="EMBL/GenBank/DDBJ databases">
        <authorList>
            <person name="Zafar N."/>
            <person name="Inman J."/>
            <person name="Hall N."/>
            <person name="Lorenzi H."/>
            <person name="Caler E."/>
        </authorList>
    </citation>
    <scope>NUCLEOTIDE SEQUENCE [LARGE SCALE GENOMIC DNA]</scope>
    <source>
        <strain evidence="4 5">IP1</strain>
    </source>
</reference>
<dbReference type="EMBL" id="KB206537">
    <property type="protein sequence ID" value="ELP90129.1"/>
    <property type="molecule type" value="Genomic_DNA"/>
</dbReference>
<dbReference type="KEGG" id="eiv:EIN_405530"/>
<dbReference type="VEuPathDB" id="AmoebaDB:EIN_405530"/>
<feature type="transmembrane region" description="Helical" evidence="2">
    <location>
        <begin position="87"/>
        <end position="112"/>
    </location>
</feature>
<proteinExistence type="predicted"/>
<evidence type="ECO:0000313" key="4">
    <source>
        <dbReference type="EMBL" id="ELP90129.1"/>
    </source>
</evidence>
<feature type="transmembrane region" description="Helical" evidence="2">
    <location>
        <begin position="272"/>
        <end position="294"/>
    </location>
</feature>
<evidence type="ECO:0000313" key="5">
    <source>
        <dbReference type="Proteomes" id="UP000014680"/>
    </source>
</evidence>
<feature type="chain" id="PRO_5001980451" evidence="3">
    <location>
        <begin position="19"/>
        <end position="645"/>
    </location>
</feature>
<feature type="transmembrane region" description="Helical" evidence="2">
    <location>
        <begin position="133"/>
        <end position="156"/>
    </location>
</feature>
<dbReference type="AlphaFoldDB" id="A0A0A1UCV9"/>
<evidence type="ECO:0000256" key="3">
    <source>
        <dbReference type="SAM" id="SignalP"/>
    </source>
</evidence>
<accession>A0A0A1UCV9</accession>
<gene>
    <name evidence="4" type="ORF">EIN_405530</name>
</gene>
<dbReference type="RefSeq" id="XP_004256900.1">
    <property type="nucleotide sequence ID" value="XM_004256852.1"/>
</dbReference>
<name>A0A0A1UCV9_ENTIV</name>
<sequence>MFNVQTVIVLLLCGPVFSLENGTKHASNNKDDISRKRSVHPVLFSASKAKGFLNFCEENDGFDISRDLKRECFYKPYIESMVIPSSFIIISIVIGVITVFVTSCVYCCCNSCCHIKCVCCSTKPSKPYEKRSWLNGMIVALVIVILLIPFLVVGVVGNKGFGAALDNISHIFFDSFDYVVDVYHECYSVLNRIDLTPFKNITSFDPAVLNETLEAVGKVDNTINSVNTFVSHIHKFVDWGVSFREIIVDFTLIITVVPLFLYFFGAFFRLHFFVAVIFPFAVIFACISMSYVAVEYPAVTLVSDLCVFSINEYNKTVNTNKTELNFLDNLINIFSDCQNSELDKLFDEIQRVQKVIVKDTLEMYNQICIEGIQNSTKITRFDGENYNKCTGVLNNTLCVKKVNKTANMESFVNCPPLPGYETATISDVIKTLNNISISNFKFYFLKKTNNNFDTVRCENSVWGVANLHDFTQTNIVCDWKGNYSVKWCMNNCVDPLKSTSATIELLVDVSTILADVVYIISEKVLPMLSCDNVNSLAKQLKVNACYNLIEEEKPLIAGLIGHAIILLLLYVVTLFLIKRFDRNNYKNERITSDDGTNETEIEMEEINENSSELVAVEKSVMLSENVKKNDTEKSVEENKEDPIEL</sequence>
<feature type="transmembrane region" description="Helical" evidence="2">
    <location>
        <begin position="246"/>
        <end position="265"/>
    </location>
</feature>
<dbReference type="PANTHER" id="PTHR31414">
    <property type="entry name" value="TRANSMEMBRANE PROTEIN DDB_G0292058"/>
    <property type="match status" value="1"/>
</dbReference>
<feature type="signal peptide" evidence="3">
    <location>
        <begin position="1"/>
        <end position="18"/>
    </location>
</feature>
<keyword evidence="3" id="KW-0732">Signal</keyword>
<dbReference type="Proteomes" id="UP000014680">
    <property type="component" value="Unassembled WGS sequence"/>
</dbReference>
<keyword evidence="5" id="KW-1185">Reference proteome</keyword>
<feature type="region of interest" description="Disordered" evidence="1">
    <location>
        <begin position="625"/>
        <end position="645"/>
    </location>
</feature>
<evidence type="ECO:0000256" key="2">
    <source>
        <dbReference type="SAM" id="Phobius"/>
    </source>
</evidence>
<dbReference type="PANTHER" id="PTHR31414:SF18">
    <property type="entry name" value="TRANSMEMBRANE PROTEIN-RELATED"/>
    <property type="match status" value="1"/>
</dbReference>
<evidence type="ECO:0000256" key="1">
    <source>
        <dbReference type="SAM" id="MobiDB-lite"/>
    </source>
</evidence>
<dbReference type="GeneID" id="14889037"/>
<dbReference type="OrthoDB" id="28248at2759"/>
<protein>
    <submittedName>
        <fullName evidence="4">Uncharacterized protein</fullName>
    </submittedName>
</protein>
<dbReference type="GO" id="GO:0016020">
    <property type="term" value="C:membrane"/>
    <property type="evidence" value="ECO:0007669"/>
    <property type="project" value="TreeGrafter"/>
</dbReference>
<keyword evidence="2" id="KW-0472">Membrane</keyword>